<accession>A0ACC3NV30</accession>
<comment type="caution">
    <text evidence="1">The sequence shown here is derived from an EMBL/GenBank/DDBJ whole genome shotgun (WGS) entry which is preliminary data.</text>
</comment>
<reference evidence="1" key="1">
    <citation type="submission" date="2023-07" db="EMBL/GenBank/DDBJ databases">
        <title>Black Yeasts Isolated from many extreme environments.</title>
        <authorList>
            <person name="Coleine C."/>
            <person name="Stajich J.E."/>
            <person name="Selbmann L."/>
        </authorList>
    </citation>
    <scope>NUCLEOTIDE SEQUENCE</scope>
    <source>
        <strain evidence="1">CCFEE 5714</strain>
    </source>
</reference>
<dbReference type="Proteomes" id="UP001281147">
    <property type="component" value="Unassembled WGS sequence"/>
</dbReference>
<evidence type="ECO:0000313" key="1">
    <source>
        <dbReference type="EMBL" id="KAK3722734.1"/>
    </source>
</evidence>
<keyword evidence="2" id="KW-1185">Reference proteome</keyword>
<protein>
    <submittedName>
        <fullName evidence="1">Uncharacterized protein</fullName>
    </submittedName>
</protein>
<name>A0ACC3NV30_9PEZI</name>
<gene>
    <name evidence="1" type="ORF">LTR37_002305</name>
</gene>
<sequence>MLRQTSTNFIFYQREIYINLLRTTPQTSQSNTTMEQDPHTEVLSTLPPELLTEVLSYLSTRDLCNLLTVNQEVNTAVTRLAPTPLKLIFDRNLSRLRSEIEYLNFSGVPFDVAIRRWGFVFGKPWCEHRPIHFMSAKLCEAYHRANPARFQSPGHVAYILRWLILLDDRLQYVNGDPDTAVPLVSHACGLRLDEALIQATKADEEADTSVQYEELLDVVQKNAPNFFSDEEFLEIFKRMRTDPLTKLPKANACSSDGLDSRLEKLRVREIVRAKIDIPSHVNGTMIRLITPARRAKKIARSAAWNGDLSMWKWAALMEDVQIHWVVMDDHRMMGMGTK</sequence>
<evidence type="ECO:0000313" key="2">
    <source>
        <dbReference type="Proteomes" id="UP001281147"/>
    </source>
</evidence>
<dbReference type="EMBL" id="JAUTXU010000012">
    <property type="protein sequence ID" value="KAK3722734.1"/>
    <property type="molecule type" value="Genomic_DNA"/>
</dbReference>
<organism evidence="1 2">
    <name type="scientific">Vermiconidia calcicola</name>
    <dbReference type="NCBI Taxonomy" id="1690605"/>
    <lineage>
        <taxon>Eukaryota</taxon>
        <taxon>Fungi</taxon>
        <taxon>Dikarya</taxon>
        <taxon>Ascomycota</taxon>
        <taxon>Pezizomycotina</taxon>
        <taxon>Dothideomycetes</taxon>
        <taxon>Dothideomycetidae</taxon>
        <taxon>Mycosphaerellales</taxon>
        <taxon>Extremaceae</taxon>
        <taxon>Vermiconidia</taxon>
    </lineage>
</organism>
<proteinExistence type="predicted"/>